<name>A0A6M6E2J2_PRIMG</name>
<geneLocation type="plasmid" evidence="2">
    <name>pfdu301a</name>
</geneLocation>
<evidence type="ECO:0000313" key="1">
    <source>
        <dbReference type="EMBL" id="QJX79966.1"/>
    </source>
</evidence>
<dbReference type="RefSeq" id="WP_171777948.1">
    <property type="nucleotide sequence ID" value="NZ_CP045273.1"/>
</dbReference>
<proteinExistence type="predicted"/>
<reference evidence="1 2" key="1">
    <citation type="submission" date="2019-10" db="EMBL/GenBank/DDBJ databases">
        <title>Complete genome sequences for adaption low water activity.</title>
        <authorList>
            <person name="Zhao L."/>
            <person name="Zhong J."/>
        </authorList>
    </citation>
    <scope>NUCLEOTIDE SEQUENCE [LARGE SCALE GENOMIC DNA]</scope>
    <source>
        <strain evidence="1 2">FDU301</strain>
        <plasmid evidence="2">pfdu301a</plasmid>
    </source>
</reference>
<organism evidence="1 2">
    <name type="scientific">Priestia megaterium</name>
    <name type="common">Bacillus megaterium</name>
    <dbReference type="NCBI Taxonomy" id="1404"/>
    <lineage>
        <taxon>Bacteria</taxon>
        <taxon>Bacillati</taxon>
        <taxon>Bacillota</taxon>
        <taxon>Bacilli</taxon>
        <taxon>Bacillales</taxon>
        <taxon>Bacillaceae</taxon>
        <taxon>Priestia</taxon>
    </lineage>
</organism>
<dbReference type="AlphaFoldDB" id="A0A6M6E2J2"/>
<keyword evidence="1" id="KW-0614">Plasmid</keyword>
<evidence type="ECO:0000313" key="2">
    <source>
        <dbReference type="Proteomes" id="UP000501076"/>
    </source>
</evidence>
<accession>A0A6M6E2J2</accession>
<gene>
    <name evidence="1" type="ORF">FDZ14_28090</name>
</gene>
<dbReference type="Proteomes" id="UP000501076">
    <property type="component" value="Plasmid pFDU301A"/>
</dbReference>
<dbReference type="EMBL" id="CP045273">
    <property type="protein sequence ID" value="QJX79966.1"/>
    <property type="molecule type" value="Genomic_DNA"/>
</dbReference>
<protein>
    <submittedName>
        <fullName evidence="1">Uncharacterized protein</fullName>
    </submittedName>
</protein>
<sequence length="72" mass="8533">MMNEDIKRNQKFDVDMNYFINKAENLLRNTDGTLNKDDDNHHRKGIVITKNGPLVRKLYPLYKILKNVKDTL</sequence>